<accession>A0A7M3MAL1</accession>
<keyword evidence="3" id="KW-1185">Reference proteome</keyword>
<dbReference type="AlphaFoldDB" id="A0A7M3MAL1"/>
<feature type="transmembrane region" description="Helical" evidence="1">
    <location>
        <begin position="16"/>
        <end position="38"/>
    </location>
</feature>
<name>A0A7M3MAL1_9BACT</name>
<reference evidence="2 3" key="1">
    <citation type="submission" date="2018-06" db="EMBL/GenBank/DDBJ databases">
        <title>Complete genome of Desulfovibrio indonesiensis P37SLT.</title>
        <authorList>
            <person name="Crispim J.S."/>
            <person name="Vidigal P.M.P."/>
            <person name="Silva L.C.F."/>
            <person name="Laguardia C.N."/>
            <person name="Araujo L.C."/>
            <person name="Dias R.S."/>
            <person name="Sousa M.P."/>
            <person name="Paula S.O."/>
            <person name="Silva C."/>
        </authorList>
    </citation>
    <scope>NUCLEOTIDE SEQUENCE [LARGE SCALE GENOMIC DNA]</scope>
    <source>
        <strain evidence="2 3">P37SLT</strain>
    </source>
</reference>
<keyword evidence="1" id="KW-0472">Membrane</keyword>
<dbReference type="RefSeq" id="WP_144304429.1">
    <property type="nucleotide sequence ID" value="NZ_QMIE01000021.1"/>
</dbReference>
<organism evidence="2 3">
    <name type="scientific">Oceanidesulfovibrio indonesiensis</name>
    <dbReference type="NCBI Taxonomy" id="54767"/>
    <lineage>
        <taxon>Bacteria</taxon>
        <taxon>Pseudomonadati</taxon>
        <taxon>Thermodesulfobacteriota</taxon>
        <taxon>Desulfovibrionia</taxon>
        <taxon>Desulfovibrionales</taxon>
        <taxon>Desulfovibrionaceae</taxon>
        <taxon>Oceanidesulfovibrio</taxon>
    </lineage>
</organism>
<comment type="caution">
    <text evidence="2">The sequence shown here is derived from an EMBL/GenBank/DDBJ whole genome shotgun (WGS) entry which is preliminary data.</text>
</comment>
<evidence type="ECO:0000256" key="1">
    <source>
        <dbReference type="SAM" id="Phobius"/>
    </source>
</evidence>
<evidence type="ECO:0000313" key="2">
    <source>
        <dbReference type="EMBL" id="TVM14708.1"/>
    </source>
</evidence>
<dbReference type="Proteomes" id="UP000448292">
    <property type="component" value="Unassembled WGS sequence"/>
</dbReference>
<keyword evidence="1" id="KW-1133">Transmembrane helix</keyword>
<dbReference type="EMBL" id="QMIE01000021">
    <property type="protein sequence ID" value="TVM14708.1"/>
    <property type="molecule type" value="Genomic_DNA"/>
</dbReference>
<proteinExistence type="predicted"/>
<dbReference type="OrthoDB" id="9839399at2"/>
<sequence>MNASPSPSKGKLRRHIGVLAGSLVLLTILVPFLALTIFNGHIYPSYGIEQFSEDEYREAILQAADLFADSIGYEADEILTSTFRSLDPQPGKFCWGVVRAKGLGENTGTEQRIWISLKKYGDSWMRSDTNIFPETNSVQLMVDPDDQLFFQPLTIPNFVKLKMEAGRLWREQLRRLHEVYGF</sequence>
<keyword evidence="1" id="KW-0812">Transmembrane</keyword>
<evidence type="ECO:0000313" key="3">
    <source>
        <dbReference type="Proteomes" id="UP000448292"/>
    </source>
</evidence>
<gene>
    <name evidence="2" type="ORF">DPQ33_17020</name>
</gene>
<protein>
    <submittedName>
        <fullName evidence="2">Uncharacterized protein</fullName>
    </submittedName>
</protein>